<evidence type="ECO:0000313" key="3">
    <source>
        <dbReference type="EMBL" id="ATZ26320.1"/>
    </source>
</evidence>
<dbReference type="PROSITE" id="PS51257">
    <property type="entry name" value="PROKAR_LIPOPROTEIN"/>
    <property type="match status" value="1"/>
</dbReference>
<name>A0A2K8PJN0_STRLA</name>
<proteinExistence type="predicted"/>
<feature type="signal peptide" evidence="2">
    <location>
        <begin position="1"/>
        <end position="30"/>
    </location>
</feature>
<feature type="region of interest" description="Disordered" evidence="1">
    <location>
        <begin position="230"/>
        <end position="267"/>
    </location>
</feature>
<dbReference type="KEGG" id="slx:SLAV_22530"/>
<protein>
    <submittedName>
        <fullName evidence="3">Uncharacterized protein</fullName>
    </submittedName>
</protein>
<dbReference type="Proteomes" id="UP000231791">
    <property type="component" value="Chromosome"/>
</dbReference>
<feature type="compositionally biased region" description="Low complexity" evidence="1">
    <location>
        <begin position="241"/>
        <end position="267"/>
    </location>
</feature>
<gene>
    <name evidence="3" type="ORF">SLAV_22530</name>
</gene>
<dbReference type="EMBL" id="CP024985">
    <property type="protein sequence ID" value="ATZ26320.1"/>
    <property type="molecule type" value="Genomic_DNA"/>
</dbReference>
<dbReference type="AlphaFoldDB" id="A0A2K8PJN0"/>
<accession>A0A2K8PJN0</accession>
<evidence type="ECO:0000313" key="4">
    <source>
        <dbReference type="Proteomes" id="UP000231791"/>
    </source>
</evidence>
<reference evidence="3 4" key="1">
    <citation type="submission" date="2017-11" db="EMBL/GenBank/DDBJ databases">
        <title>Complete genome sequence of Streptomyces lavendulae subsp. lavendulae CCM 3239 (formerly 'Streptomyces aureofaciens CCM 3239'), the producer of the angucycline-type antibiotic auricin.</title>
        <authorList>
            <person name="Busche T."/>
            <person name="Novakova R."/>
            <person name="Al'Dilaimi A."/>
            <person name="Homerova D."/>
            <person name="Feckova L."/>
            <person name="Rezuchova B."/>
            <person name="Mingyar E."/>
            <person name="Csolleiova D."/>
            <person name="Bekeova C."/>
            <person name="Winkler A."/>
            <person name="Sevcikova B."/>
            <person name="Kalinowski J."/>
            <person name="Kormanec J."/>
            <person name="Ruckert C."/>
        </authorList>
    </citation>
    <scope>NUCLEOTIDE SEQUENCE [LARGE SCALE GENOMIC DNA]</scope>
    <source>
        <strain evidence="3 4">CCM 3239</strain>
    </source>
</reference>
<feature type="chain" id="PRO_5044247050" evidence="2">
    <location>
        <begin position="31"/>
        <end position="267"/>
    </location>
</feature>
<feature type="region of interest" description="Disordered" evidence="1">
    <location>
        <begin position="34"/>
        <end position="57"/>
    </location>
</feature>
<keyword evidence="4" id="KW-1185">Reference proteome</keyword>
<organism evidence="3 4">
    <name type="scientific">Streptomyces lavendulae subsp. lavendulae</name>
    <dbReference type="NCBI Taxonomy" id="58340"/>
    <lineage>
        <taxon>Bacteria</taxon>
        <taxon>Bacillati</taxon>
        <taxon>Actinomycetota</taxon>
        <taxon>Actinomycetes</taxon>
        <taxon>Kitasatosporales</taxon>
        <taxon>Streptomycetaceae</taxon>
        <taxon>Streptomyces</taxon>
    </lineage>
</organism>
<keyword evidence="2" id="KW-0732">Signal</keyword>
<evidence type="ECO:0000256" key="2">
    <source>
        <dbReference type="SAM" id="SignalP"/>
    </source>
</evidence>
<evidence type="ECO:0000256" key="1">
    <source>
        <dbReference type="SAM" id="MobiDB-lite"/>
    </source>
</evidence>
<sequence>MRTAPPVPVPIPVSVAALACAALLAATATACGPGSAGAAAQRTPSASAPAPDPLAGRDPAAVLRSAYEQTESADSKEATFQRTIGARQIRADLSFEGDGSCWGRVTVFRAGTGEVLMEDGRLSFRGDAGFLKDHFGDAPVKAPDTEDGWFDVRPADPSVAHLLALCKEGYPSRAFPAERTGIHREPDTYQNGKPVAVFTSKGPGGVQLIDHVLLEGEPYLVKHWQRGGADAGSAEYRTVRRSGSPAGGASRAGAAPAVSQAPSTLDG</sequence>